<accession>A0A319E613</accession>
<feature type="compositionally biased region" description="Low complexity" evidence="1">
    <location>
        <begin position="141"/>
        <end position="153"/>
    </location>
</feature>
<dbReference type="VEuPathDB" id="FungiDB:BO71DRAFT_477773"/>
<name>A0A319E613_9EURO</name>
<dbReference type="Proteomes" id="UP000247810">
    <property type="component" value="Unassembled WGS sequence"/>
</dbReference>
<feature type="compositionally biased region" description="Low complexity" evidence="1">
    <location>
        <begin position="172"/>
        <end position="181"/>
    </location>
</feature>
<organism evidence="2 3">
    <name type="scientific">Aspergillus ellipticus CBS 707.79</name>
    <dbReference type="NCBI Taxonomy" id="1448320"/>
    <lineage>
        <taxon>Eukaryota</taxon>
        <taxon>Fungi</taxon>
        <taxon>Dikarya</taxon>
        <taxon>Ascomycota</taxon>
        <taxon>Pezizomycotina</taxon>
        <taxon>Eurotiomycetes</taxon>
        <taxon>Eurotiomycetidae</taxon>
        <taxon>Eurotiales</taxon>
        <taxon>Aspergillaceae</taxon>
        <taxon>Aspergillus</taxon>
        <taxon>Aspergillus subgen. Circumdati</taxon>
    </lineage>
</organism>
<protein>
    <submittedName>
        <fullName evidence="2">Uncharacterized protein</fullName>
    </submittedName>
</protein>
<evidence type="ECO:0000313" key="2">
    <source>
        <dbReference type="EMBL" id="PYH99033.1"/>
    </source>
</evidence>
<gene>
    <name evidence="2" type="ORF">BO71DRAFT_477773</name>
</gene>
<evidence type="ECO:0000313" key="3">
    <source>
        <dbReference type="Proteomes" id="UP000247810"/>
    </source>
</evidence>
<feature type="region of interest" description="Disordered" evidence="1">
    <location>
        <begin position="121"/>
        <end position="202"/>
    </location>
</feature>
<dbReference type="AlphaFoldDB" id="A0A319E613"/>
<feature type="compositionally biased region" description="Basic residues" evidence="1">
    <location>
        <begin position="157"/>
        <end position="168"/>
    </location>
</feature>
<reference evidence="2 3" key="1">
    <citation type="submission" date="2018-02" db="EMBL/GenBank/DDBJ databases">
        <title>The genomes of Aspergillus section Nigri reveals drivers in fungal speciation.</title>
        <authorList>
            <consortium name="DOE Joint Genome Institute"/>
            <person name="Vesth T.C."/>
            <person name="Nybo J."/>
            <person name="Theobald S."/>
            <person name="Brandl J."/>
            <person name="Frisvad J.C."/>
            <person name="Nielsen K.F."/>
            <person name="Lyhne E.K."/>
            <person name="Kogle M.E."/>
            <person name="Kuo A."/>
            <person name="Riley R."/>
            <person name="Clum A."/>
            <person name="Nolan M."/>
            <person name="Lipzen A."/>
            <person name="Salamov A."/>
            <person name="Henrissat B."/>
            <person name="Wiebenga A."/>
            <person name="De vries R.P."/>
            <person name="Grigoriev I.V."/>
            <person name="Mortensen U.H."/>
            <person name="Andersen M.R."/>
            <person name="Baker S.E."/>
        </authorList>
    </citation>
    <scope>NUCLEOTIDE SEQUENCE [LARGE SCALE GENOMIC DNA]</scope>
    <source>
        <strain evidence="2 3">CBS 707.79</strain>
    </source>
</reference>
<evidence type="ECO:0000256" key="1">
    <source>
        <dbReference type="SAM" id="MobiDB-lite"/>
    </source>
</evidence>
<sequence>MSTGLLLDLKMFVTSFGSVYNGIITQPSGASPRLEFEAQIQNNTNYYNALRERDGLDNEDGIFYELELEEGRRHEELAEELGQSPPPAYDLPPPYIHSGAERAITRLPIGEGRLAQLLQRHSSRHREARMVRVTGQPRPRPAAILPAPSFRVDPILRRRPIRRDRPRRQDRSLGSGSPSRNSSHRHAAQGPSSGMRHWVNFR</sequence>
<proteinExistence type="predicted"/>
<dbReference type="EMBL" id="KZ825805">
    <property type="protein sequence ID" value="PYH99033.1"/>
    <property type="molecule type" value="Genomic_DNA"/>
</dbReference>
<keyword evidence="3" id="KW-1185">Reference proteome</keyword>